<dbReference type="AlphaFoldDB" id="A0A6P8NVG9"/>
<evidence type="ECO:0000256" key="1">
    <source>
        <dbReference type="ARBA" id="ARBA00004613"/>
    </source>
</evidence>
<dbReference type="GO" id="GO:0005125">
    <property type="term" value="F:cytokine activity"/>
    <property type="evidence" value="ECO:0007669"/>
    <property type="project" value="InterPro"/>
</dbReference>
<evidence type="ECO:0000313" key="5">
    <source>
        <dbReference type="RefSeq" id="XP_033775064.1"/>
    </source>
</evidence>
<evidence type="ECO:0000313" key="4">
    <source>
        <dbReference type="Proteomes" id="UP000515159"/>
    </source>
</evidence>
<dbReference type="RefSeq" id="XP_033775064.1">
    <property type="nucleotide sequence ID" value="XM_033919173.1"/>
</dbReference>
<organism evidence="4 5">
    <name type="scientific">Geotrypetes seraphini</name>
    <name type="common">Gaboon caecilian</name>
    <name type="synonym">Caecilia seraphini</name>
    <dbReference type="NCBI Taxonomy" id="260995"/>
    <lineage>
        <taxon>Eukaryota</taxon>
        <taxon>Metazoa</taxon>
        <taxon>Chordata</taxon>
        <taxon>Craniata</taxon>
        <taxon>Vertebrata</taxon>
        <taxon>Euteleostomi</taxon>
        <taxon>Amphibia</taxon>
        <taxon>Gymnophiona</taxon>
        <taxon>Geotrypetes</taxon>
    </lineage>
</organism>
<dbReference type="KEGG" id="gsh:117347793"/>
<accession>A0A6P8NVG9</accession>
<evidence type="ECO:0000256" key="3">
    <source>
        <dbReference type="ARBA" id="ARBA00022525"/>
    </source>
</evidence>
<evidence type="ECO:0000256" key="2">
    <source>
        <dbReference type="ARBA" id="ARBA00010448"/>
    </source>
</evidence>
<protein>
    <submittedName>
        <fullName evidence="5">Interleukin-18-like</fullName>
    </submittedName>
</protein>
<dbReference type="GO" id="GO:0006954">
    <property type="term" value="P:inflammatory response"/>
    <property type="evidence" value="ECO:0007669"/>
    <property type="project" value="InterPro"/>
</dbReference>
<dbReference type="Pfam" id="PF00340">
    <property type="entry name" value="IL1"/>
    <property type="match status" value="1"/>
</dbReference>
<dbReference type="InterPro" id="IPR008996">
    <property type="entry name" value="IL1/FGF"/>
</dbReference>
<dbReference type="SUPFAM" id="SSF50353">
    <property type="entry name" value="Cytokine"/>
    <property type="match status" value="1"/>
</dbReference>
<dbReference type="OrthoDB" id="8535973at2759"/>
<dbReference type="GeneID" id="117347793"/>
<dbReference type="Proteomes" id="UP000515159">
    <property type="component" value="Chromosome 13"/>
</dbReference>
<dbReference type="FunCoup" id="A0A6P8NVG9">
    <property type="interactions" value="481"/>
</dbReference>
<proteinExistence type="inferred from homology"/>
<dbReference type="InParanoid" id="A0A6P8NVG9"/>
<comment type="subcellular location">
    <subcellularLocation>
        <location evidence="1">Secreted</location>
    </subcellularLocation>
</comment>
<keyword evidence="4" id="KW-1185">Reference proteome</keyword>
<sequence>MEGQAQPDQPASSCTLTTNNLDELFIKEENGIFYFQEWQTDSFRKYENNNLQVLFENSLNDTLVVYPDVRESYAEFRSQTMQERHKDTCKVNIHEYRDTSFREGVSIAITVQKESKTYIMYCRTDTTLGFKEGPAPLNILGVKSEYIFYKRTFSEGDVEAYSFESSLLTGYFLASKEENGLRKLSLKRSQDQVDESLRMIVRDN</sequence>
<dbReference type="InterPro" id="IPR000975">
    <property type="entry name" value="IL-1_fam"/>
</dbReference>
<dbReference type="Gene3D" id="2.80.10.50">
    <property type="match status" value="1"/>
</dbReference>
<dbReference type="CDD" id="cd23298">
    <property type="entry name" value="beta-trefoil_IL18"/>
    <property type="match status" value="1"/>
</dbReference>
<keyword evidence="3" id="KW-0964">Secreted</keyword>
<dbReference type="GO" id="GO:0005615">
    <property type="term" value="C:extracellular space"/>
    <property type="evidence" value="ECO:0007669"/>
    <property type="project" value="InterPro"/>
</dbReference>
<comment type="similarity">
    <text evidence="2">Belongs to the IL-1 family.</text>
</comment>
<dbReference type="GO" id="GO:0006955">
    <property type="term" value="P:immune response"/>
    <property type="evidence" value="ECO:0007669"/>
    <property type="project" value="InterPro"/>
</dbReference>
<reference evidence="5" key="1">
    <citation type="submission" date="2025-08" db="UniProtKB">
        <authorList>
            <consortium name="RefSeq"/>
        </authorList>
    </citation>
    <scope>IDENTIFICATION</scope>
</reference>
<gene>
    <name evidence="5" type="primary">LOC117347793</name>
</gene>
<name>A0A6P8NVG9_GEOSA</name>